<evidence type="ECO:0000313" key="10">
    <source>
        <dbReference type="EMBL" id="VYT08612.1"/>
    </source>
</evidence>
<proteinExistence type="inferred from homology"/>
<keyword evidence="5 9" id="KW-0460">Magnesium</keyword>
<comment type="function">
    <text evidence="9">CRISPR (clustered regularly interspaced short palindromic repeat), is an adaptive immune system that provides protection against mobile genetic elements (viruses, transposable elements and conjugative plasmids). CRISPR clusters contain spacers, sequences complementary to antecedent mobile elements, and target invading nucleic acids. CRISPR clusters are transcribed and processed into CRISPR RNA (crRNA). Acts as a dsDNA endonuclease. Involved in the integration of spacer DNA into the CRISPR cassette.</text>
</comment>
<dbReference type="Pfam" id="PF01867">
    <property type="entry name" value="Cas_Cas1"/>
    <property type="match status" value="1"/>
</dbReference>
<evidence type="ECO:0000256" key="1">
    <source>
        <dbReference type="ARBA" id="ARBA00022722"/>
    </source>
</evidence>
<dbReference type="GO" id="GO:0043571">
    <property type="term" value="P:maintenance of CRISPR repeat elements"/>
    <property type="evidence" value="ECO:0007669"/>
    <property type="project" value="UniProtKB-UniRule"/>
</dbReference>
<dbReference type="Gene3D" id="1.20.120.920">
    <property type="entry name" value="CRISPR-associated endonuclease Cas1, C-terminal domain"/>
    <property type="match status" value="1"/>
</dbReference>
<dbReference type="GO" id="GO:0016787">
    <property type="term" value="F:hydrolase activity"/>
    <property type="evidence" value="ECO:0007669"/>
    <property type="project" value="UniProtKB-KW"/>
</dbReference>
<reference evidence="10" key="1">
    <citation type="submission" date="2019-11" db="EMBL/GenBank/DDBJ databases">
        <authorList>
            <person name="Feng L."/>
        </authorList>
    </citation>
    <scope>NUCLEOTIDE SEQUENCE</scope>
    <source>
        <strain evidence="10">CUreolyticusLFYP111</strain>
    </source>
</reference>
<dbReference type="GO" id="GO:0046872">
    <property type="term" value="F:metal ion binding"/>
    <property type="evidence" value="ECO:0007669"/>
    <property type="project" value="UniProtKB-UniRule"/>
</dbReference>
<dbReference type="RefSeq" id="WP_156847763.1">
    <property type="nucleotide sequence ID" value="NZ_CACRSK010000007.1"/>
</dbReference>
<dbReference type="GO" id="GO:0051607">
    <property type="term" value="P:defense response to virus"/>
    <property type="evidence" value="ECO:0007669"/>
    <property type="project" value="UniProtKB-UniRule"/>
</dbReference>
<sequence length="332" mass="38531">MKNDRTHFILNNGKLYRKDSNIYFDKFDEQNLVIDTKILPINSIDEIYILGKVELDTYTMSFLSTNNILLHIFSAHGSFRGNFYPNSPNSVNKSGFVFLNQLRSFDDEIKRVAIAKEITRARMKNAANNCIKKAVKFETQKYLIALDKASSIAEIMACEGAFAKEYYQKWNEIIKDQKSFKFITRSKRPPTDKINAFISYVNTRIYNVCLSEIYKTELDPRISFLHEPNYRSLSLHLDLAEIFKPLIGDNLIFNMLNKKEITPKDFKTNAGRIRFSNDAVQKIELNMIKSLTSVISLGKQNLTYRQIIRREANRIKKCICENYPYGGFVGEI</sequence>
<feature type="binding site" evidence="9">
    <location>
        <position position="241"/>
    </location>
    <ligand>
        <name>Mn(2+)</name>
        <dbReference type="ChEBI" id="CHEBI:29035"/>
    </ligand>
</feature>
<dbReference type="NCBIfam" id="TIGR00287">
    <property type="entry name" value="cas1"/>
    <property type="match status" value="1"/>
</dbReference>
<dbReference type="PANTHER" id="PTHR43219">
    <property type="entry name" value="CRISPR-ASSOCIATED ENDONUCLEASE CAS1"/>
    <property type="match status" value="1"/>
</dbReference>
<keyword evidence="6 9" id="KW-0051">Antiviral defense</keyword>
<keyword evidence="2 9" id="KW-0479">Metal-binding</keyword>
<name>A0A6N2TVB0_9BACT</name>
<dbReference type="PANTHER" id="PTHR43219:SF2">
    <property type="entry name" value="CRISPR-ASSOCIATED ENDONUCLEASE CAS1"/>
    <property type="match status" value="1"/>
</dbReference>
<evidence type="ECO:0000256" key="4">
    <source>
        <dbReference type="ARBA" id="ARBA00022801"/>
    </source>
</evidence>
<dbReference type="InterPro" id="IPR042206">
    <property type="entry name" value="CRISPR-assoc_Cas1_C"/>
</dbReference>
<evidence type="ECO:0000256" key="2">
    <source>
        <dbReference type="ARBA" id="ARBA00022723"/>
    </source>
</evidence>
<dbReference type="InterPro" id="IPR042211">
    <property type="entry name" value="CRISPR-assoc_Cas1_N"/>
</dbReference>
<gene>
    <name evidence="9 10" type="primary">cas1</name>
    <name evidence="10" type="ORF">CULFYP111_01504</name>
</gene>
<organism evidence="10">
    <name type="scientific">Campylobacter ureolyticus</name>
    <dbReference type="NCBI Taxonomy" id="827"/>
    <lineage>
        <taxon>Bacteria</taxon>
        <taxon>Pseudomonadati</taxon>
        <taxon>Campylobacterota</taxon>
        <taxon>Epsilonproteobacteria</taxon>
        <taxon>Campylobacterales</taxon>
        <taxon>Campylobacteraceae</taxon>
        <taxon>Campylobacter</taxon>
    </lineage>
</organism>
<keyword evidence="7 9" id="KW-0238">DNA-binding</keyword>
<dbReference type="Gene3D" id="3.100.10.20">
    <property type="entry name" value="CRISPR-associated endonuclease Cas1, N-terminal domain"/>
    <property type="match status" value="1"/>
</dbReference>
<evidence type="ECO:0000256" key="9">
    <source>
        <dbReference type="HAMAP-Rule" id="MF_01470"/>
    </source>
</evidence>
<accession>A0A6N2TVB0</accession>
<comment type="subunit">
    <text evidence="9">Homodimer, forms a heterotetramer with a Cas2 homodimer.</text>
</comment>
<keyword evidence="8 9" id="KW-0464">Manganese</keyword>
<evidence type="ECO:0000256" key="6">
    <source>
        <dbReference type="ARBA" id="ARBA00023118"/>
    </source>
</evidence>
<dbReference type="EC" id="3.1.-.-" evidence="9"/>
<dbReference type="EMBL" id="CACRSK010000007">
    <property type="protein sequence ID" value="VYT08612.1"/>
    <property type="molecule type" value="Genomic_DNA"/>
</dbReference>
<dbReference type="GO" id="GO:0003677">
    <property type="term" value="F:DNA binding"/>
    <property type="evidence" value="ECO:0007669"/>
    <property type="project" value="UniProtKB-KW"/>
</dbReference>
<evidence type="ECO:0000256" key="3">
    <source>
        <dbReference type="ARBA" id="ARBA00022759"/>
    </source>
</evidence>
<protein>
    <recommendedName>
        <fullName evidence="9">CRISPR-associated endonuclease Cas1</fullName>
        <ecNumber evidence="9">3.1.-.-</ecNumber>
    </recommendedName>
</protein>
<comment type="similarity">
    <text evidence="9">Belongs to the CRISPR-associated endonuclease Cas1 family.</text>
</comment>
<evidence type="ECO:0000256" key="5">
    <source>
        <dbReference type="ARBA" id="ARBA00022842"/>
    </source>
</evidence>
<dbReference type="GO" id="GO:0004520">
    <property type="term" value="F:DNA endonuclease activity"/>
    <property type="evidence" value="ECO:0007669"/>
    <property type="project" value="InterPro"/>
</dbReference>
<dbReference type="CDD" id="cd09634">
    <property type="entry name" value="Cas1_I-II-III"/>
    <property type="match status" value="1"/>
</dbReference>
<feature type="binding site" evidence="9">
    <location>
        <position position="159"/>
    </location>
    <ligand>
        <name>Mn(2+)</name>
        <dbReference type="ChEBI" id="CHEBI:29035"/>
    </ligand>
</feature>
<evidence type="ECO:0000256" key="7">
    <source>
        <dbReference type="ARBA" id="ARBA00023125"/>
    </source>
</evidence>
<dbReference type="HAMAP" id="MF_01470">
    <property type="entry name" value="Cas1"/>
    <property type="match status" value="1"/>
</dbReference>
<comment type="cofactor">
    <cofactor evidence="9">
        <name>Mg(2+)</name>
        <dbReference type="ChEBI" id="CHEBI:18420"/>
    </cofactor>
    <cofactor evidence="9">
        <name>Mn(2+)</name>
        <dbReference type="ChEBI" id="CHEBI:29035"/>
    </cofactor>
</comment>
<feature type="binding site" evidence="9">
    <location>
        <position position="226"/>
    </location>
    <ligand>
        <name>Mn(2+)</name>
        <dbReference type="ChEBI" id="CHEBI:29035"/>
    </ligand>
</feature>
<keyword evidence="4 9" id="KW-0378">Hydrolase</keyword>
<evidence type="ECO:0000256" key="8">
    <source>
        <dbReference type="ARBA" id="ARBA00023211"/>
    </source>
</evidence>
<dbReference type="AlphaFoldDB" id="A0A6N2TVB0"/>
<keyword evidence="3 9" id="KW-0255">Endonuclease</keyword>
<dbReference type="InterPro" id="IPR019858">
    <property type="entry name" value="CRISPR-assoc_Cas1_HMARI/TNEAP"/>
</dbReference>
<keyword evidence="1 9" id="KW-0540">Nuclease</keyword>
<dbReference type="InterPro" id="IPR002729">
    <property type="entry name" value="CRISPR-assoc_Cas1"/>
</dbReference>